<protein>
    <submittedName>
        <fullName evidence="2">Uncharacterized protein</fullName>
    </submittedName>
</protein>
<evidence type="ECO:0000313" key="3">
    <source>
        <dbReference type="Proteomes" id="UP000756921"/>
    </source>
</evidence>
<accession>A0A9P6KS74</accession>
<dbReference type="EMBL" id="WJXW01000004">
    <property type="protein sequence ID" value="KAF9736571.1"/>
    <property type="molecule type" value="Genomic_DNA"/>
</dbReference>
<reference evidence="2" key="1">
    <citation type="journal article" date="2020" name="Mol. Plant Microbe Interact.">
        <title>Genome Sequence of the Biocontrol Agent Coniothyrium minitans strain Conio (IMI 134523).</title>
        <authorList>
            <person name="Patel D."/>
            <person name="Shittu T.A."/>
            <person name="Baroncelli R."/>
            <person name="Muthumeenakshi S."/>
            <person name="Osborne T.H."/>
            <person name="Janganan T.K."/>
            <person name="Sreenivasaprasad S."/>
        </authorList>
    </citation>
    <scope>NUCLEOTIDE SEQUENCE</scope>
    <source>
        <strain evidence="2">Conio</strain>
    </source>
</reference>
<feature type="region of interest" description="Disordered" evidence="1">
    <location>
        <begin position="1"/>
        <end position="174"/>
    </location>
</feature>
<sequence length="262" mass="28583">MSKGRSRRQGDSLGLMNNKHGPPKQPPTGCEFETIGRGCKKGFRTHFEDNSSVSQSANRSRKTIFKQMLKDRLPQRQPKPPASSSAFTKATTRKTRLEEEGLPDGTGRCGGRHAFQKMTGRPLPSTADPVPSSTATKGTTGTTGTTGVQTRGYLAREANQPRDHGGRKRIHGASRMDGEGLRVLADGRLFPVPFRPELCGHSFPTVTISEVSHAAQRSLNDWSSKTRPDGQQLGWVRVKGYQGPIAQGIRRHTEDAKGQGTK</sequence>
<proteinExistence type="predicted"/>
<organism evidence="2 3">
    <name type="scientific">Paraphaeosphaeria minitans</name>
    <dbReference type="NCBI Taxonomy" id="565426"/>
    <lineage>
        <taxon>Eukaryota</taxon>
        <taxon>Fungi</taxon>
        <taxon>Dikarya</taxon>
        <taxon>Ascomycota</taxon>
        <taxon>Pezizomycotina</taxon>
        <taxon>Dothideomycetes</taxon>
        <taxon>Pleosporomycetidae</taxon>
        <taxon>Pleosporales</taxon>
        <taxon>Massarineae</taxon>
        <taxon>Didymosphaeriaceae</taxon>
        <taxon>Paraphaeosphaeria</taxon>
    </lineage>
</organism>
<dbReference type="Proteomes" id="UP000756921">
    <property type="component" value="Unassembled WGS sequence"/>
</dbReference>
<name>A0A9P6KS74_9PLEO</name>
<feature type="compositionally biased region" description="Low complexity" evidence="1">
    <location>
        <begin position="134"/>
        <end position="152"/>
    </location>
</feature>
<evidence type="ECO:0000313" key="2">
    <source>
        <dbReference type="EMBL" id="KAF9736571.1"/>
    </source>
</evidence>
<keyword evidence="3" id="KW-1185">Reference proteome</keyword>
<evidence type="ECO:0000256" key="1">
    <source>
        <dbReference type="SAM" id="MobiDB-lite"/>
    </source>
</evidence>
<dbReference type="AlphaFoldDB" id="A0A9P6KS74"/>
<gene>
    <name evidence="2" type="ORF">PMIN01_04350</name>
</gene>
<comment type="caution">
    <text evidence="2">The sequence shown here is derived from an EMBL/GenBank/DDBJ whole genome shotgun (WGS) entry which is preliminary data.</text>
</comment>